<accession>A0A0E0M326</accession>
<dbReference type="Gramene" id="OPUNC09G13990.2">
    <property type="protein sequence ID" value="OPUNC09G13990.2"/>
    <property type="gene ID" value="OPUNC09G13990"/>
</dbReference>
<keyword evidence="4" id="KW-1185">Reference proteome</keyword>
<dbReference type="OMA" id="NQPETTH"/>
<dbReference type="InterPro" id="IPR027951">
    <property type="entry name" value="Nepro_N"/>
</dbReference>
<dbReference type="PANTHER" id="PTHR34786">
    <property type="entry name" value="OS09G0504900 PROTEIN"/>
    <property type="match status" value="1"/>
</dbReference>
<dbReference type="AlphaFoldDB" id="A0A0E0M326"/>
<evidence type="ECO:0000259" key="2">
    <source>
        <dbReference type="Pfam" id="PF14780"/>
    </source>
</evidence>
<dbReference type="STRING" id="4537.A0A0E0M326"/>
<sequence>MAQRQEGEGKDEEEQRLRGALRSLQQEAGVLERLVYKHRNQHRGAAYFQYLLKVRRDVRLLLTAGLGDVLTAVFPVLASRKPANTILAVNRQSKKKLGANHCHHERLLGVARLLSEYSQISFLLARSFFVDLCTAILALLARVRALVQQMLLDVVSVYNKASDLIDRKQSVKISIGGAQAFREYYPSNNDARTFLECVWVKDKFVLHEKTKGNCEKTQAEDQKSCASESAVLYETLGQVSEDMENAEGLNSPMKLPDATLANQPETTHCHRDEDSQSRRQLVSDNNSNSRSDAVATHVHSTPCPVVKPETKKRVAFIAVGNPKVTASSIGTTLTKKQRLDVIPRATAEPEDLYGKFSEDTDKSIF</sequence>
<dbReference type="Proteomes" id="UP000026962">
    <property type="component" value="Chromosome 9"/>
</dbReference>
<evidence type="ECO:0000313" key="3">
    <source>
        <dbReference type="EnsemblPlants" id="OPUNC09G13990.2"/>
    </source>
</evidence>
<feature type="compositionally biased region" description="Polar residues" evidence="1">
    <location>
        <begin position="278"/>
        <end position="291"/>
    </location>
</feature>
<feature type="region of interest" description="Disordered" evidence="1">
    <location>
        <begin position="244"/>
        <end position="305"/>
    </location>
</feature>
<reference evidence="3" key="1">
    <citation type="submission" date="2015-04" db="UniProtKB">
        <authorList>
            <consortium name="EnsemblPlants"/>
        </authorList>
    </citation>
    <scope>IDENTIFICATION</scope>
</reference>
<dbReference type="eggNOG" id="ENOG502QSFD">
    <property type="taxonomic scope" value="Eukaryota"/>
</dbReference>
<evidence type="ECO:0000256" key="1">
    <source>
        <dbReference type="SAM" id="MobiDB-lite"/>
    </source>
</evidence>
<organism evidence="3">
    <name type="scientific">Oryza punctata</name>
    <name type="common">Red rice</name>
    <dbReference type="NCBI Taxonomy" id="4537"/>
    <lineage>
        <taxon>Eukaryota</taxon>
        <taxon>Viridiplantae</taxon>
        <taxon>Streptophyta</taxon>
        <taxon>Embryophyta</taxon>
        <taxon>Tracheophyta</taxon>
        <taxon>Spermatophyta</taxon>
        <taxon>Magnoliopsida</taxon>
        <taxon>Liliopsida</taxon>
        <taxon>Poales</taxon>
        <taxon>Poaceae</taxon>
        <taxon>BOP clade</taxon>
        <taxon>Oryzoideae</taxon>
        <taxon>Oryzeae</taxon>
        <taxon>Oryzinae</taxon>
        <taxon>Oryza</taxon>
    </lineage>
</organism>
<dbReference type="EnsemblPlants" id="OPUNC09G13990.2">
    <property type="protein sequence ID" value="OPUNC09G13990.2"/>
    <property type="gene ID" value="OPUNC09G13990"/>
</dbReference>
<feature type="compositionally biased region" description="Basic and acidic residues" evidence="1">
    <location>
        <begin position="267"/>
        <end position="277"/>
    </location>
</feature>
<name>A0A0E0M326_ORYPU</name>
<protein>
    <recommendedName>
        <fullName evidence="2">Nucleolus and neural progenitor protein-like N-terminal domain-containing protein</fullName>
    </recommendedName>
</protein>
<evidence type="ECO:0000313" key="4">
    <source>
        <dbReference type="Proteomes" id="UP000026962"/>
    </source>
</evidence>
<proteinExistence type="predicted"/>
<dbReference type="PANTHER" id="PTHR34786:SF1">
    <property type="entry name" value="OS09G0504900 PROTEIN"/>
    <property type="match status" value="1"/>
</dbReference>
<reference evidence="3" key="2">
    <citation type="submission" date="2018-05" db="EMBL/GenBank/DDBJ databases">
        <title>OpunRS2 (Oryza punctata Reference Sequence Version 2).</title>
        <authorList>
            <person name="Zhang J."/>
            <person name="Kudrna D."/>
            <person name="Lee S."/>
            <person name="Talag J."/>
            <person name="Welchert J."/>
            <person name="Wing R.A."/>
        </authorList>
    </citation>
    <scope>NUCLEOTIDE SEQUENCE [LARGE SCALE GENOMIC DNA]</scope>
</reference>
<dbReference type="Pfam" id="PF14780">
    <property type="entry name" value="NEPRO_N"/>
    <property type="match status" value="1"/>
</dbReference>
<feature type="domain" description="Nucleolus and neural progenitor protein-like N-terminal" evidence="2">
    <location>
        <begin position="23"/>
        <end position="160"/>
    </location>
</feature>